<evidence type="ECO:0000259" key="4">
    <source>
        <dbReference type="PROSITE" id="PS50887"/>
    </source>
</evidence>
<comment type="caution">
    <text evidence="5">The sequence shown here is derived from an EMBL/GenBank/DDBJ whole genome shotgun (WGS) entry which is preliminary data.</text>
</comment>
<dbReference type="SMART" id="SM00052">
    <property type="entry name" value="EAL"/>
    <property type="match status" value="1"/>
</dbReference>
<feature type="transmembrane region" description="Helical" evidence="2">
    <location>
        <begin position="80"/>
        <end position="101"/>
    </location>
</feature>
<evidence type="ECO:0000256" key="1">
    <source>
        <dbReference type="SAM" id="MobiDB-lite"/>
    </source>
</evidence>
<feature type="domain" description="GGDEF" evidence="4">
    <location>
        <begin position="403"/>
        <end position="533"/>
    </location>
</feature>
<dbReference type="PANTHER" id="PTHR44757">
    <property type="entry name" value="DIGUANYLATE CYCLASE DGCP"/>
    <property type="match status" value="1"/>
</dbReference>
<dbReference type="InterPro" id="IPR052155">
    <property type="entry name" value="Biofilm_reg_signaling"/>
</dbReference>
<dbReference type="InterPro" id="IPR035919">
    <property type="entry name" value="EAL_sf"/>
</dbReference>
<feature type="transmembrane region" description="Helical" evidence="2">
    <location>
        <begin position="6"/>
        <end position="27"/>
    </location>
</feature>
<name>A0A3N9WX92_9ACTN</name>
<keyword evidence="2" id="KW-0472">Membrane</keyword>
<organism evidence="5 6">
    <name type="scientific">Micromonospora inaquosa</name>
    <dbReference type="NCBI Taxonomy" id="2203716"/>
    <lineage>
        <taxon>Bacteria</taxon>
        <taxon>Bacillati</taxon>
        <taxon>Actinomycetota</taxon>
        <taxon>Actinomycetes</taxon>
        <taxon>Micromonosporales</taxon>
        <taxon>Micromonosporaceae</taxon>
        <taxon>Micromonospora</taxon>
    </lineage>
</organism>
<reference evidence="5 6" key="1">
    <citation type="submission" date="2018-05" db="EMBL/GenBank/DDBJ databases">
        <title>Micromonospora from Atacama Desert.</title>
        <authorList>
            <person name="Carro L."/>
            <person name="Goodfellow M."/>
            <person name="Klenk H.-P."/>
        </authorList>
    </citation>
    <scope>NUCLEOTIDE SEQUENCE [LARGE SCALE GENOMIC DNA]</scope>
    <source>
        <strain evidence="5 6">LB39</strain>
    </source>
</reference>
<keyword evidence="2" id="KW-0812">Transmembrane</keyword>
<dbReference type="SUPFAM" id="SSF55073">
    <property type="entry name" value="Nucleotide cyclase"/>
    <property type="match status" value="1"/>
</dbReference>
<sequence length="848" mass="90898">MSSRRRGHALVLLTITVFAVALSSVLWATMNLSQPTPYYLVYPIMGTAVMAVGAVFSAPVPPRIPFRITLTPTATLLCASVLPVPWVVICAAVGVSVARILTRYPRSAGVHKAIHNVSMDVVAAALAAVTMHAFGIRPRFEDSGLATSRWQLYVLGFLVAGIAVLALQEIVTTAAATLATGRPVLTVLRYMWRTRLIVGLAEVGTAGLVSVLTSLDMRALIALPAAMLVLHLVLTHRLRIREERRAWEHLAVLSDALASRDIDVVIRTAAAGAVKLFGAQAADIEIAGGGRLVRADRDAAVVFDGPAEEVPVYAAGAPLPIAHEIGAKTIGLQGTLRLYLRGPRDRLSARERSTLRAFSATLSTSLDIAHAYALVRHEAHHDRDTGMPNRATLLTRVAEKASDTCHVVAIRLENYEFLADAVGRDKALVLLNELATRLSRTSRDAAEVARVGDAEFALVMWATTGMSAYQRACYAVATLRRPIHVGGSLLAVRVSAGMTSGAPDEAANLLDAAERVMWWAIRRGQDRLVTYQAGPIQSVPLARELDDARMSISFEPIVDIARGSITMVQSVPRWLYSRYDVLAADGYAYQLLDDQDALEGLAGTVLTRSIAAAATWRNALPDAALVVPIPARAVTPRFVDRLREALQGSLAGSSLVLALGQPADLPPGDASEQLRDLGVRLLLEDYGSSTRSIESLNAAPWHFLRVHPAYALDAGWRPARSVIRAAVDLAIDLDLAVIAPGIASDEERRELAALGCALGSGPHFGGEMFPSQIRDHATLWRPSGLDAAGAQVLPLRLRRAGPAVSSHSPVQRGDRETIEGRGPRFLGPRAVGHRAPASEFRSDEGGVM</sequence>
<dbReference type="InterPro" id="IPR043128">
    <property type="entry name" value="Rev_trsase/Diguanyl_cyclase"/>
</dbReference>
<dbReference type="EMBL" id="QGSZ01000156">
    <property type="protein sequence ID" value="RQX05474.1"/>
    <property type="molecule type" value="Genomic_DNA"/>
</dbReference>
<feature type="transmembrane region" description="Helical" evidence="2">
    <location>
        <begin position="154"/>
        <end position="180"/>
    </location>
</feature>
<feature type="domain" description="EAL" evidence="3">
    <location>
        <begin position="534"/>
        <end position="781"/>
    </location>
</feature>
<dbReference type="InterPro" id="IPR000160">
    <property type="entry name" value="GGDEF_dom"/>
</dbReference>
<dbReference type="Pfam" id="PF00990">
    <property type="entry name" value="GGDEF"/>
    <property type="match status" value="1"/>
</dbReference>
<dbReference type="InterPro" id="IPR029787">
    <property type="entry name" value="Nucleotide_cyclase"/>
</dbReference>
<feature type="transmembrane region" description="Helical" evidence="2">
    <location>
        <begin position="192"/>
        <end position="211"/>
    </location>
</feature>
<evidence type="ECO:0000313" key="6">
    <source>
        <dbReference type="Proteomes" id="UP000282312"/>
    </source>
</evidence>
<dbReference type="Gene3D" id="3.30.70.270">
    <property type="match status" value="1"/>
</dbReference>
<feature type="transmembrane region" description="Helical" evidence="2">
    <location>
        <begin position="39"/>
        <end position="60"/>
    </location>
</feature>
<dbReference type="SUPFAM" id="SSF141868">
    <property type="entry name" value="EAL domain-like"/>
    <property type="match status" value="1"/>
</dbReference>
<evidence type="ECO:0000313" key="5">
    <source>
        <dbReference type="EMBL" id="RQX05474.1"/>
    </source>
</evidence>
<dbReference type="Proteomes" id="UP000282312">
    <property type="component" value="Unassembled WGS sequence"/>
</dbReference>
<proteinExistence type="predicted"/>
<dbReference type="PROSITE" id="PS50887">
    <property type="entry name" value="GGDEF"/>
    <property type="match status" value="1"/>
</dbReference>
<feature type="compositionally biased region" description="Basic and acidic residues" evidence="1">
    <location>
        <begin position="812"/>
        <end position="822"/>
    </location>
</feature>
<dbReference type="SMART" id="SM00267">
    <property type="entry name" value="GGDEF"/>
    <property type="match status" value="1"/>
</dbReference>
<protein>
    <submittedName>
        <fullName evidence="5">GGDEF-domain containing protein</fullName>
    </submittedName>
</protein>
<dbReference type="Gene3D" id="3.20.20.450">
    <property type="entry name" value="EAL domain"/>
    <property type="match status" value="1"/>
</dbReference>
<dbReference type="PROSITE" id="PS50883">
    <property type="entry name" value="EAL"/>
    <property type="match status" value="1"/>
</dbReference>
<keyword evidence="2" id="KW-1133">Transmembrane helix</keyword>
<dbReference type="Pfam" id="PF00563">
    <property type="entry name" value="EAL"/>
    <property type="match status" value="1"/>
</dbReference>
<evidence type="ECO:0000256" key="2">
    <source>
        <dbReference type="SAM" id="Phobius"/>
    </source>
</evidence>
<feature type="transmembrane region" description="Helical" evidence="2">
    <location>
        <begin position="113"/>
        <end position="134"/>
    </location>
</feature>
<dbReference type="PANTHER" id="PTHR44757:SF2">
    <property type="entry name" value="BIOFILM ARCHITECTURE MAINTENANCE PROTEIN MBAA"/>
    <property type="match status" value="1"/>
</dbReference>
<keyword evidence="6" id="KW-1185">Reference proteome</keyword>
<feature type="transmembrane region" description="Helical" evidence="2">
    <location>
        <begin position="217"/>
        <end position="235"/>
    </location>
</feature>
<evidence type="ECO:0000259" key="3">
    <source>
        <dbReference type="PROSITE" id="PS50883"/>
    </source>
</evidence>
<feature type="region of interest" description="Disordered" evidence="1">
    <location>
        <begin position="803"/>
        <end position="848"/>
    </location>
</feature>
<gene>
    <name evidence="5" type="ORF">DLJ59_07640</name>
</gene>
<accession>A0A3N9WX92</accession>
<dbReference type="NCBIfam" id="TIGR00254">
    <property type="entry name" value="GGDEF"/>
    <property type="match status" value="1"/>
</dbReference>
<dbReference type="AlphaFoldDB" id="A0A3N9WX92"/>
<dbReference type="InterPro" id="IPR001633">
    <property type="entry name" value="EAL_dom"/>
</dbReference>